<dbReference type="PROSITE" id="PS00329">
    <property type="entry name" value="HSP70_2"/>
    <property type="match status" value="1"/>
</dbReference>
<dbReference type="InterPro" id="IPR013126">
    <property type="entry name" value="Hsp_70_fam"/>
</dbReference>
<gene>
    <name evidence="8" type="ORF">GCM10022255_075120</name>
</gene>
<dbReference type="PANTHER" id="PTHR45639">
    <property type="entry name" value="HSC70CB, ISOFORM G-RELATED"/>
    <property type="match status" value="1"/>
</dbReference>
<comment type="similarity">
    <text evidence="2">Belongs to the heat shock protein 70 family.</text>
</comment>
<evidence type="ECO:0000256" key="6">
    <source>
        <dbReference type="ARBA" id="ARBA00023016"/>
    </source>
</evidence>
<dbReference type="Gene3D" id="3.90.640.10">
    <property type="entry name" value="Actin, Chain A, domain 4"/>
    <property type="match status" value="1"/>
</dbReference>
<evidence type="ECO:0000256" key="7">
    <source>
        <dbReference type="ARBA" id="ARBA00023186"/>
    </source>
</evidence>
<dbReference type="PRINTS" id="PR00301">
    <property type="entry name" value="HEATSHOCK70"/>
</dbReference>
<keyword evidence="7" id="KW-0143">Chaperone</keyword>
<evidence type="ECO:0000256" key="1">
    <source>
        <dbReference type="ARBA" id="ARBA00004319"/>
    </source>
</evidence>
<evidence type="ECO:0000313" key="8">
    <source>
        <dbReference type="EMBL" id="GAA4257623.1"/>
    </source>
</evidence>
<dbReference type="InterPro" id="IPR043129">
    <property type="entry name" value="ATPase_NBD"/>
</dbReference>
<evidence type="ECO:0000256" key="4">
    <source>
        <dbReference type="ARBA" id="ARBA00022741"/>
    </source>
</evidence>
<name>A0ABP8DJI1_9ACTN</name>
<evidence type="ECO:0000256" key="3">
    <source>
        <dbReference type="ARBA" id="ARBA00022729"/>
    </source>
</evidence>
<protein>
    <recommendedName>
        <fullName evidence="10">Hsp70 family protein</fullName>
    </recommendedName>
</protein>
<evidence type="ECO:0008006" key="10">
    <source>
        <dbReference type="Google" id="ProtNLM"/>
    </source>
</evidence>
<dbReference type="InterPro" id="IPR018181">
    <property type="entry name" value="Heat_shock_70_CS"/>
</dbReference>
<dbReference type="SUPFAM" id="SSF53067">
    <property type="entry name" value="Actin-like ATPase domain"/>
    <property type="match status" value="2"/>
</dbReference>
<keyword evidence="5" id="KW-0067">ATP-binding</keyword>
<dbReference type="Pfam" id="PF00012">
    <property type="entry name" value="HSP70"/>
    <property type="match status" value="1"/>
</dbReference>
<dbReference type="Gene3D" id="3.30.420.40">
    <property type="match status" value="2"/>
</dbReference>
<proteinExistence type="inferred from homology"/>
<evidence type="ECO:0000256" key="2">
    <source>
        <dbReference type="ARBA" id="ARBA00007381"/>
    </source>
</evidence>
<dbReference type="EMBL" id="BAABAT010000028">
    <property type="protein sequence ID" value="GAA4257623.1"/>
    <property type="molecule type" value="Genomic_DNA"/>
</dbReference>
<accession>A0ABP8DJI1</accession>
<dbReference type="PANTHER" id="PTHR45639:SF3">
    <property type="entry name" value="HYPOXIA UP-REGULATED PROTEIN 1"/>
    <property type="match status" value="1"/>
</dbReference>
<evidence type="ECO:0000313" key="9">
    <source>
        <dbReference type="Proteomes" id="UP001500620"/>
    </source>
</evidence>
<organism evidence="8 9">
    <name type="scientific">Dactylosporangium darangshiense</name>
    <dbReference type="NCBI Taxonomy" id="579108"/>
    <lineage>
        <taxon>Bacteria</taxon>
        <taxon>Bacillati</taxon>
        <taxon>Actinomycetota</taxon>
        <taxon>Actinomycetes</taxon>
        <taxon>Micromonosporales</taxon>
        <taxon>Micromonosporaceae</taxon>
        <taxon>Dactylosporangium</taxon>
    </lineage>
</organism>
<keyword evidence="3" id="KW-0732">Signal</keyword>
<keyword evidence="9" id="KW-1185">Reference proteome</keyword>
<dbReference type="Proteomes" id="UP001500620">
    <property type="component" value="Unassembled WGS sequence"/>
</dbReference>
<comment type="subcellular location">
    <subcellularLocation>
        <location evidence="1">Endoplasmic reticulum lumen</location>
    </subcellularLocation>
</comment>
<keyword evidence="4" id="KW-0547">Nucleotide-binding</keyword>
<sequence>MPVVGIDFGTSHTVAALRDAGGRVRPLLFDSGPLLASGVYAGPDGEILVGRDADRTARIDPAGFEPNPKRRIDEPTVLLGAGEYRLDELIGAVLRRVGQEAGRVAGGPVAHVVLTHPTGWGATRRHVLLDAAGRAGLTGVTLCEEAVAAGRYFADVLGHRVPDGQTLVVYDLGGGTFDVSVLVREGNDWRVLDSDGLTDVGGVDLDAALVEHVGRGLPAEAREPWHRLLHSPGTEERRQRLTLWDDVRAAKEQLSRAGRAALHIPLAGVDVHVGREEFERLAQPILERTVEVTERVVRRCGGTGRTAGVFLVGGSSRIPLAATLLHRRLGIAPTVLEQPELVVAQGSILGVVAADPPPAVEPVPGPVPVPQIQPVAAPRRRRWRPIAAVALAVAATFTPAGYTIVNHGQLVRDGRPLGRYVMYSTAQALFTIEWTDEDNVVQGKITTWSLNYQSLVDAWTARLTPVTPQAG</sequence>
<reference evidence="9" key="1">
    <citation type="journal article" date="2019" name="Int. J. Syst. Evol. Microbiol.">
        <title>The Global Catalogue of Microorganisms (GCM) 10K type strain sequencing project: providing services to taxonomists for standard genome sequencing and annotation.</title>
        <authorList>
            <consortium name="The Broad Institute Genomics Platform"/>
            <consortium name="The Broad Institute Genome Sequencing Center for Infectious Disease"/>
            <person name="Wu L."/>
            <person name="Ma J."/>
        </authorList>
    </citation>
    <scope>NUCLEOTIDE SEQUENCE [LARGE SCALE GENOMIC DNA]</scope>
    <source>
        <strain evidence="9">JCM 17441</strain>
    </source>
</reference>
<evidence type="ECO:0000256" key="5">
    <source>
        <dbReference type="ARBA" id="ARBA00022840"/>
    </source>
</evidence>
<keyword evidence="6" id="KW-0346">Stress response</keyword>
<comment type="caution">
    <text evidence="8">The sequence shown here is derived from an EMBL/GenBank/DDBJ whole genome shotgun (WGS) entry which is preliminary data.</text>
</comment>